<protein>
    <submittedName>
        <fullName evidence="1">Uncharacterized protein</fullName>
    </submittedName>
</protein>
<gene>
    <name evidence="1" type="ORF">CHLRE_05g230971v5</name>
</gene>
<dbReference type="RefSeq" id="XP_042924579.1">
    <property type="nucleotide sequence ID" value="XM_043062134.1"/>
</dbReference>
<dbReference type="GeneID" id="66053332"/>
<dbReference type="AlphaFoldDB" id="A0A2K3DRY4"/>
<organism evidence="1 2">
    <name type="scientific">Chlamydomonas reinhardtii</name>
    <name type="common">Chlamydomonas smithii</name>
    <dbReference type="NCBI Taxonomy" id="3055"/>
    <lineage>
        <taxon>Eukaryota</taxon>
        <taxon>Viridiplantae</taxon>
        <taxon>Chlorophyta</taxon>
        <taxon>core chlorophytes</taxon>
        <taxon>Chlorophyceae</taxon>
        <taxon>CS clade</taxon>
        <taxon>Chlamydomonadales</taxon>
        <taxon>Chlamydomonadaceae</taxon>
        <taxon>Chlamydomonas</taxon>
    </lineage>
</organism>
<keyword evidence="2" id="KW-1185">Reference proteome</keyword>
<dbReference type="EMBL" id="CM008966">
    <property type="protein sequence ID" value="PNW83301.1"/>
    <property type="molecule type" value="Genomic_DNA"/>
</dbReference>
<evidence type="ECO:0000313" key="2">
    <source>
        <dbReference type="Proteomes" id="UP000006906"/>
    </source>
</evidence>
<name>A0A2K3DRY4_CHLRE</name>
<accession>A0A2K3DRY4</accession>
<sequence>MFLYRHDADGNPGKLTQVLTSFIHCERATLLADLNRVRTEFEYQAAAAAAATKEALGGPRRRHHASE</sequence>
<dbReference type="Proteomes" id="UP000006906">
    <property type="component" value="Chromosome 5"/>
</dbReference>
<dbReference type="KEGG" id="cre:CHLRE_05g230971v5"/>
<reference evidence="1 2" key="1">
    <citation type="journal article" date="2007" name="Science">
        <title>The Chlamydomonas genome reveals the evolution of key animal and plant functions.</title>
        <authorList>
            <person name="Merchant S.S."/>
            <person name="Prochnik S.E."/>
            <person name="Vallon O."/>
            <person name="Harris E.H."/>
            <person name="Karpowicz S.J."/>
            <person name="Witman G.B."/>
            <person name="Terry A."/>
            <person name="Salamov A."/>
            <person name="Fritz-Laylin L.K."/>
            <person name="Marechal-Drouard L."/>
            <person name="Marshall W.F."/>
            <person name="Qu L.H."/>
            <person name="Nelson D.R."/>
            <person name="Sanderfoot A.A."/>
            <person name="Spalding M.H."/>
            <person name="Kapitonov V.V."/>
            <person name="Ren Q."/>
            <person name="Ferris P."/>
            <person name="Lindquist E."/>
            <person name="Shapiro H."/>
            <person name="Lucas S.M."/>
            <person name="Grimwood J."/>
            <person name="Schmutz J."/>
            <person name="Cardol P."/>
            <person name="Cerutti H."/>
            <person name="Chanfreau G."/>
            <person name="Chen C.L."/>
            <person name="Cognat V."/>
            <person name="Croft M.T."/>
            <person name="Dent R."/>
            <person name="Dutcher S."/>
            <person name="Fernandez E."/>
            <person name="Fukuzawa H."/>
            <person name="Gonzalez-Ballester D."/>
            <person name="Gonzalez-Halphen D."/>
            <person name="Hallmann A."/>
            <person name="Hanikenne M."/>
            <person name="Hippler M."/>
            <person name="Inwood W."/>
            <person name="Jabbari K."/>
            <person name="Kalanon M."/>
            <person name="Kuras R."/>
            <person name="Lefebvre P.A."/>
            <person name="Lemaire S.D."/>
            <person name="Lobanov A.V."/>
            <person name="Lohr M."/>
            <person name="Manuell A."/>
            <person name="Meier I."/>
            <person name="Mets L."/>
            <person name="Mittag M."/>
            <person name="Mittelmeier T."/>
            <person name="Moroney J.V."/>
            <person name="Moseley J."/>
            <person name="Napoli C."/>
            <person name="Nedelcu A.M."/>
            <person name="Niyogi K."/>
            <person name="Novoselov S.V."/>
            <person name="Paulsen I.T."/>
            <person name="Pazour G."/>
            <person name="Purton S."/>
            <person name="Ral J.P."/>
            <person name="Riano-Pachon D.M."/>
            <person name="Riekhof W."/>
            <person name="Rymarquis L."/>
            <person name="Schroda M."/>
            <person name="Stern D."/>
            <person name="Umen J."/>
            <person name="Willows R."/>
            <person name="Wilson N."/>
            <person name="Zimmer S.L."/>
            <person name="Allmer J."/>
            <person name="Balk J."/>
            <person name="Bisova K."/>
            <person name="Chen C.J."/>
            <person name="Elias M."/>
            <person name="Gendler K."/>
            <person name="Hauser C."/>
            <person name="Lamb M.R."/>
            <person name="Ledford H."/>
            <person name="Long J.C."/>
            <person name="Minagawa J."/>
            <person name="Page M.D."/>
            <person name="Pan J."/>
            <person name="Pootakham W."/>
            <person name="Roje S."/>
            <person name="Rose A."/>
            <person name="Stahlberg E."/>
            <person name="Terauchi A.M."/>
            <person name="Yang P."/>
            <person name="Ball S."/>
            <person name="Bowler C."/>
            <person name="Dieckmann C.L."/>
            <person name="Gladyshev V.N."/>
            <person name="Green P."/>
            <person name="Jorgensen R."/>
            <person name="Mayfield S."/>
            <person name="Mueller-Roeber B."/>
            <person name="Rajamani S."/>
            <person name="Sayre R.T."/>
            <person name="Brokstein P."/>
            <person name="Dubchak I."/>
            <person name="Goodstein D."/>
            <person name="Hornick L."/>
            <person name="Huang Y.W."/>
            <person name="Jhaveri J."/>
            <person name="Luo Y."/>
            <person name="Martinez D."/>
            <person name="Ngau W.C."/>
            <person name="Otillar B."/>
            <person name="Poliakov A."/>
            <person name="Porter A."/>
            <person name="Szajkowski L."/>
            <person name="Werner G."/>
            <person name="Zhou K."/>
            <person name="Grigoriev I.V."/>
            <person name="Rokhsar D.S."/>
            <person name="Grossman A.R."/>
        </authorList>
    </citation>
    <scope>NUCLEOTIDE SEQUENCE [LARGE SCALE GENOMIC DNA]</scope>
    <source>
        <strain evidence="2">CC-503</strain>
    </source>
</reference>
<evidence type="ECO:0000313" key="1">
    <source>
        <dbReference type="EMBL" id="PNW83301.1"/>
    </source>
</evidence>
<dbReference type="Gramene" id="PNW83301">
    <property type="protein sequence ID" value="PNW83301"/>
    <property type="gene ID" value="CHLRE_05g230971v5"/>
</dbReference>
<dbReference type="InParanoid" id="A0A2K3DRY4"/>
<proteinExistence type="predicted"/>